<dbReference type="EMBL" id="CP115922">
    <property type="protein sequence ID" value="XCD19310.1"/>
    <property type="molecule type" value="Genomic_DNA"/>
</dbReference>
<dbReference type="Pfam" id="PF00975">
    <property type="entry name" value="Thioesterase"/>
    <property type="match status" value="1"/>
</dbReference>
<evidence type="ECO:0000313" key="3">
    <source>
        <dbReference type="EMBL" id="XCD19310.1"/>
    </source>
</evidence>
<accession>A0AAU8BSH3</accession>
<dbReference type="InterPro" id="IPR001031">
    <property type="entry name" value="Thioesterase"/>
</dbReference>
<protein>
    <submittedName>
        <fullName evidence="3">Thioesterase II family protein</fullName>
    </submittedName>
</protein>
<name>A0AAU8BSH3_9VIBR</name>
<organism evidence="3">
    <name type="scientific">Vibrio chaetopteri</name>
    <dbReference type="NCBI Taxonomy" id="3016528"/>
    <lineage>
        <taxon>Bacteria</taxon>
        <taxon>Pseudomonadati</taxon>
        <taxon>Pseudomonadota</taxon>
        <taxon>Gammaproteobacteria</taxon>
        <taxon>Vibrionales</taxon>
        <taxon>Vibrionaceae</taxon>
        <taxon>Vibrio</taxon>
    </lineage>
</organism>
<feature type="domain" description="Thioesterase" evidence="2">
    <location>
        <begin position="5"/>
        <end position="225"/>
    </location>
</feature>
<keyword evidence="3" id="KW-0614">Plasmid</keyword>
<dbReference type="PANTHER" id="PTHR11487:SF0">
    <property type="entry name" value="S-ACYL FATTY ACID SYNTHASE THIOESTERASE, MEDIUM CHAIN"/>
    <property type="match status" value="1"/>
</dbReference>
<dbReference type="GO" id="GO:0008610">
    <property type="term" value="P:lipid biosynthetic process"/>
    <property type="evidence" value="ECO:0007669"/>
    <property type="project" value="TreeGrafter"/>
</dbReference>
<dbReference type="InterPro" id="IPR029058">
    <property type="entry name" value="AB_hydrolase_fold"/>
</dbReference>
<dbReference type="SUPFAM" id="SSF53474">
    <property type="entry name" value="alpha/beta-Hydrolases"/>
    <property type="match status" value="1"/>
</dbReference>
<evidence type="ECO:0000259" key="2">
    <source>
        <dbReference type="Pfam" id="PF00975"/>
    </source>
</evidence>
<gene>
    <name evidence="3" type="ORF">PG915_24030</name>
</gene>
<sequence>MKLDVFCFPHAGGGAHQYHSWQNAFPEHINWSAIDRAGRYSRIGEVANASFNLIVDDLVEQIVARSVNTDFALFGHSMGGALAYEVTRELEKRGVFPKCLFVSSALCPSKREEGAYRYFDLEDDLFLEHLMSLSDGATTQNVEVLRAFLPDIRDEYRQYHEYAPKPGIVLKTPILALCGKSEYVNETMDSWKELTQCFHGVSRFSGGHFYWKNHFPKVAQIITQQILL</sequence>
<dbReference type="PANTHER" id="PTHR11487">
    <property type="entry name" value="THIOESTERASE"/>
    <property type="match status" value="1"/>
</dbReference>
<reference evidence="3" key="1">
    <citation type="submission" date="2023-01" db="EMBL/GenBank/DDBJ databases">
        <title>Vibrio sp. CB1-14 genome sequencing.</title>
        <authorList>
            <person name="Otstavnykh N."/>
            <person name="Isaeva M."/>
            <person name="Meleshko D."/>
        </authorList>
    </citation>
    <scope>NUCLEOTIDE SEQUENCE</scope>
    <source>
        <strain evidence="3">CB1-14</strain>
        <plasmid evidence="3">p1</plasmid>
    </source>
</reference>
<geneLocation type="plasmid" evidence="3">
    <name>p1</name>
</geneLocation>
<dbReference type="AlphaFoldDB" id="A0AAU8BSH3"/>
<comment type="similarity">
    <text evidence="1">Belongs to the thioesterase family.</text>
</comment>
<dbReference type="InterPro" id="IPR012223">
    <property type="entry name" value="TEII"/>
</dbReference>
<proteinExistence type="inferred from homology"/>
<evidence type="ECO:0000256" key="1">
    <source>
        <dbReference type="ARBA" id="ARBA00007169"/>
    </source>
</evidence>
<dbReference type="KEGG" id="vck:PG915_24030"/>
<dbReference type="Gene3D" id="3.40.50.1820">
    <property type="entry name" value="alpha/beta hydrolase"/>
    <property type="match status" value="1"/>
</dbReference>
<dbReference type="RefSeq" id="WP_353500427.1">
    <property type="nucleotide sequence ID" value="NZ_CP115922.1"/>
</dbReference>